<dbReference type="PRINTS" id="PR00181">
    <property type="entry name" value="MALTOSEBP"/>
</dbReference>
<name>A0A7C9LLB1_9DEIO</name>
<dbReference type="RefSeq" id="WP_157457547.1">
    <property type="nucleotide sequence ID" value="NZ_WQLB01000002.1"/>
</dbReference>
<evidence type="ECO:0000313" key="6">
    <source>
        <dbReference type="Proteomes" id="UP000483286"/>
    </source>
</evidence>
<proteinExistence type="inferred from homology"/>
<reference evidence="5 6" key="1">
    <citation type="submission" date="2019-12" db="EMBL/GenBank/DDBJ databases">
        <title>Deinococcus sp. HMF7620 Genome sequencing and assembly.</title>
        <authorList>
            <person name="Kang H."/>
            <person name="Kim H."/>
            <person name="Joh K."/>
        </authorList>
    </citation>
    <scope>NUCLEOTIDE SEQUENCE [LARGE SCALE GENOMIC DNA]</scope>
    <source>
        <strain evidence="5 6">HMF7620</strain>
    </source>
</reference>
<organism evidence="5 6">
    <name type="scientific">Deinococcus arboris</name>
    <dbReference type="NCBI Taxonomy" id="2682977"/>
    <lineage>
        <taxon>Bacteria</taxon>
        <taxon>Thermotogati</taxon>
        <taxon>Deinococcota</taxon>
        <taxon>Deinococci</taxon>
        <taxon>Deinococcales</taxon>
        <taxon>Deinococcaceae</taxon>
        <taxon>Deinococcus</taxon>
    </lineage>
</organism>
<gene>
    <name evidence="5" type="ORF">GO986_02015</name>
</gene>
<dbReference type="GO" id="GO:0015144">
    <property type="term" value="F:carbohydrate transmembrane transporter activity"/>
    <property type="evidence" value="ECO:0007669"/>
    <property type="project" value="InterPro"/>
</dbReference>
<keyword evidence="6" id="KW-1185">Reference proteome</keyword>
<dbReference type="AlphaFoldDB" id="A0A7C9LLB1"/>
<dbReference type="GO" id="GO:0015768">
    <property type="term" value="P:maltose transport"/>
    <property type="evidence" value="ECO:0007669"/>
    <property type="project" value="TreeGrafter"/>
</dbReference>
<comment type="similarity">
    <text evidence="1">Belongs to the bacterial solute-binding protein 1 family.</text>
</comment>
<protein>
    <submittedName>
        <fullName evidence="5">Extracellular solute-binding protein</fullName>
    </submittedName>
</protein>
<evidence type="ECO:0000313" key="5">
    <source>
        <dbReference type="EMBL" id="MVN85536.1"/>
    </source>
</evidence>
<sequence>MRRFFFTTLLLLAGAGQAVPLTVWTSYVAGDRHWLETEAQAFTARTGHRVQVRQIPFDELGPRWQAAGRAGPDVVVGVPDEWLGAVIGLAAPLTPQGTPDAAGQQAFTSEGQLLGLPLVAEALALVYNAGLVPRPPATWAELRQVMSEQVRAGRLGLASDLQDPYTQAGVFEAYSAPVFGLKAGRLGPADLGLATEGAVQAGTFLRELGQVEGLAGTLDDEAAQKAFTSRRLALWLTGPWNFGALQRAGLDVRSVPLPAPPGAPEAWQPFVGRQAVMVAASSAHRAEATALARALTTDEAQLTLFKAGGRLPSSPAARAVAIQDNQALSGFGEGIRRGAPVPKISAMTAVWRPWAEALRQLQTQPDQPVRAILDQAVQRIRAALQP</sequence>
<keyword evidence="4" id="KW-0732">Signal</keyword>
<comment type="caution">
    <text evidence="5">The sequence shown here is derived from an EMBL/GenBank/DDBJ whole genome shotgun (WGS) entry which is preliminary data.</text>
</comment>
<dbReference type="PANTHER" id="PTHR30061">
    <property type="entry name" value="MALTOSE-BINDING PERIPLASMIC PROTEIN"/>
    <property type="match status" value="1"/>
</dbReference>
<evidence type="ECO:0000256" key="1">
    <source>
        <dbReference type="ARBA" id="ARBA00008520"/>
    </source>
</evidence>
<dbReference type="SUPFAM" id="SSF53850">
    <property type="entry name" value="Periplasmic binding protein-like II"/>
    <property type="match status" value="1"/>
</dbReference>
<dbReference type="GO" id="GO:0042956">
    <property type="term" value="P:maltodextrin transmembrane transport"/>
    <property type="evidence" value="ECO:0007669"/>
    <property type="project" value="TreeGrafter"/>
</dbReference>
<dbReference type="InterPro" id="IPR006060">
    <property type="entry name" value="Maltose/Cyclodextrin-bd"/>
</dbReference>
<dbReference type="Proteomes" id="UP000483286">
    <property type="component" value="Unassembled WGS sequence"/>
</dbReference>
<keyword evidence="2" id="KW-0813">Transport</keyword>
<dbReference type="GO" id="GO:0055052">
    <property type="term" value="C:ATP-binding cassette (ABC) transporter complex, substrate-binding subunit-containing"/>
    <property type="evidence" value="ECO:0007669"/>
    <property type="project" value="TreeGrafter"/>
</dbReference>
<evidence type="ECO:0000256" key="2">
    <source>
        <dbReference type="ARBA" id="ARBA00022448"/>
    </source>
</evidence>
<evidence type="ECO:0000256" key="4">
    <source>
        <dbReference type="ARBA" id="ARBA00022729"/>
    </source>
</evidence>
<dbReference type="GO" id="GO:1901982">
    <property type="term" value="F:maltose binding"/>
    <property type="evidence" value="ECO:0007669"/>
    <property type="project" value="TreeGrafter"/>
</dbReference>
<evidence type="ECO:0000256" key="3">
    <source>
        <dbReference type="ARBA" id="ARBA00022597"/>
    </source>
</evidence>
<dbReference type="Pfam" id="PF13416">
    <property type="entry name" value="SBP_bac_8"/>
    <property type="match status" value="1"/>
</dbReference>
<dbReference type="Gene3D" id="3.40.190.10">
    <property type="entry name" value="Periplasmic binding protein-like II"/>
    <property type="match status" value="2"/>
</dbReference>
<dbReference type="EMBL" id="WQLB01000002">
    <property type="protein sequence ID" value="MVN85536.1"/>
    <property type="molecule type" value="Genomic_DNA"/>
</dbReference>
<dbReference type="InterPro" id="IPR006059">
    <property type="entry name" value="SBP"/>
</dbReference>
<keyword evidence="3" id="KW-0762">Sugar transport</keyword>
<accession>A0A7C9LLB1</accession>
<dbReference type="PANTHER" id="PTHR30061:SF50">
    <property type="entry name" value="MALTOSE_MALTODEXTRIN-BINDING PERIPLASMIC PROTEIN"/>
    <property type="match status" value="1"/>
</dbReference>